<dbReference type="AlphaFoldDB" id="A0A7C2K0K3"/>
<protein>
    <submittedName>
        <fullName evidence="4">RNA methyltransferase</fullName>
    </submittedName>
</protein>
<dbReference type="GO" id="GO:0006396">
    <property type="term" value="P:RNA processing"/>
    <property type="evidence" value="ECO:0007669"/>
    <property type="project" value="InterPro"/>
</dbReference>
<dbReference type="GO" id="GO:0003723">
    <property type="term" value="F:RNA binding"/>
    <property type="evidence" value="ECO:0007669"/>
    <property type="project" value="InterPro"/>
</dbReference>
<keyword evidence="2 4" id="KW-0808">Transferase</keyword>
<proteinExistence type="predicted"/>
<accession>A0A7C2K0K3</accession>
<evidence type="ECO:0000256" key="1">
    <source>
        <dbReference type="ARBA" id="ARBA00022603"/>
    </source>
</evidence>
<organism evidence="4">
    <name type="scientific">Schlesneria paludicola</name>
    <dbReference type="NCBI Taxonomy" id="360056"/>
    <lineage>
        <taxon>Bacteria</taxon>
        <taxon>Pseudomonadati</taxon>
        <taxon>Planctomycetota</taxon>
        <taxon>Planctomycetia</taxon>
        <taxon>Planctomycetales</taxon>
        <taxon>Planctomycetaceae</taxon>
        <taxon>Schlesneria</taxon>
    </lineage>
</organism>
<dbReference type="PANTHER" id="PTHR46429">
    <property type="entry name" value="23S RRNA (GUANOSINE-2'-O-)-METHYLTRANSFERASE RLMB"/>
    <property type="match status" value="1"/>
</dbReference>
<sequence>MSAAPKLLGSHNRCWIWGRHAVMATLRAGLWTPLEVAVAPRCPDDLRADVRRLTSLQQIPLMEVTDSELSRRCRAEDHQGLAARMPEFPYANLDEVLSRSPAPTAWLVLDRIQDSFNFGAIVRSAVELGIDAVLIGTAGQAGVNSQVVRSSAGAVNYLPIVRARSVPEALQLLRDAGVLAIAASEKAASTVDAVDLIRPVALVIGNEAEGLSPAVLDCCQERVRIPIGNRVGSLNAAVAAGILCYELVRQRGKWSKSDGASLT</sequence>
<dbReference type="InterPro" id="IPR029064">
    <property type="entry name" value="Ribosomal_eL30-like_sf"/>
</dbReference>
<dbReference type="InterPro" id="IPR001537">
    <property type="entry name" value="SpoU_MeTrfase"/>
</dbReference>
<dbReference type="SUPFAM" id="SSF75217">
    <property type="entry name" value="alpha/beta knot"/>
    <property type="match status" value="1"/>
</dbReference>
<dbReference type="InterPro" id="IPR013123">
    <property type="entry name" value="SpoU_subst-bd"/>
</dbReference>
<comment type="caution">
    <text evidence="4">The sequence shown here is derived from an EMBL/GenBank/DDBJ whole genome shotgun (WGS) entry which is preliminary data.</text>
</comment>
<dbReference type="GO" id="GO:0008173">
    <property type="term" value="F:RNA methyltransferase activity"/>
    <property type="evidence" value="ECO:0007669"/>
    <property type="project" value="InterPro"/>
</dbReference>
<dbReference type="InterPro" id="IPR029028">
    <property type="entry name" value="Alpha/beta_knot_MTases"/>
</dbReference>
<reference evidence="4" key="1">
    <citation type="journal article" date="2020" name="mSystems">
        <title>Genome- and Community-Level Interaction Insights into Carbon Utilization and Element Cycling Functions of Hydrothermarchaeota in Hydrothermal Sediment.</title>
        <authorList>
            <person name="Zhou Z."/>
            <person name="Liu Y."/>
            <person name="Xu W."/>
            <person name="Pan J."/>
            <person name="Luo Z.H."/>
            <person name="Li M."/>
        </authorList>
    </citation>
    <scope>NUCLEOTIDE SEQUENCE [LARGE SCALE GENOMIC DNA]</scope>
    <source>
        <strain evidence="4">SpSt-339</strain>
    </source>
</reference>
<dbReference type="InterPro" id="IPR004441">
    <property type="entry name" value="rRNA_MeTrfase_TrmH"/>
</dbReference>
<dbReference type="Gene3D" id="3.30.1330.30">
    <property type="match status" value="1"/>
</dbReference>
<dbReference type="Gene3D" id="3.40.1280.10">
    <property type="match status" value="1"/>
</dbReference>
<evidence type="ECO:0000313" key="4">
    <source>
        <dbReference type="EMBL" id="HEN16220.1"/>
    </source>
</evidence>
<dbReference type="GO" id="GO:0032259">
    <property type="term" value="P:methylation"/>
    <property type="evidence" value="ECO:0007669"/>
    <property type="project" value="UniProtKB-KW"/>
</dbReference>
<dbReference type="EMBL" id="DSOK01000341">
    <property type="protein sequence ID" value="HEN16220.1"/>
    <property type="molecule type" value="Genomic_DNA"/>
</dbReference>
<feature type="domain" description="RNA 2-O ribose methyltransferase substrate binding" evidence="3">
    <location>
        <begin position="15"/>
        <end position="91"/>
    </location>
</feature>
<gene>
    <name evidence="4" type="ORF">ENQ76_12225</name>
</gene>
<dbReference type="GO" id="GO:0005829">
    <property type="term" value="C:cytosol"/>
    <property type="evidence" value="ECO:0007669"/>
    <property type="project" value="TreeGrafter"/>
</dbReference>
<evidence type="ECO:0000259" key="3">
    <source>
        <dbReference type="SMART" id="SM00967"/>
    </source>
</evidence>
<dbReference type="InterPro" id="IPR029026">
    <property type="entry name" value="tRNA_m1G_MTases_N"/>
</dbReference>
<dbReference type="CDD" id="cd18103">
    <property type="entry name" value="SpoU-like_RlmB"/>
    <property type="match status" value="1"/>
</dbReference>
<dbReference type="SMART" id="SM00967">
    <property type="entry name" value="SpoU_sub_bind"/>
    <property type="match status" value="1"/>
</dbReference>
<evidence type="ECO:0000256" key="2">
    <source>
        <dbReference type="ARBA" id="ARBA00022679"/>
    </source>
</evidence>
<name>A0A7C2K0K3_9PLAN</name>
<dbReference type="Pfam" id="PF08032">
    <property type="entry name" value="SpoU_sub_bind"/>
    <property type="match status" value="1"/>
</dbReference>
<dbReference type="Pfam" id="PF00588">
    <property type="entry name" value="SpoU_methylase"/>
    <property type="match status" value="1"/>
</dbReference>
<keyword evidence="1 4" id="KW-0489">Methyltransferase</keyword>
<dbReference type="SUPFAM" id="SSF55315">
    <property type="entry name" value="L30e-like"/>
    <property type="match status" value="1"/>
</dbReference>
<dbReference type="PANTHER" id="PTHR46429:SF1">
    <property type="entry name" value="23S RRNA (GUANOSINE-2'-O-)-METHYLTRANSFERASE RLMB"/>
    <property type="match status" value="1"/>
</dbReference>